<evidence type="ECO:0000259" key="8">
    <source>
        <dbReference type="PROSITE" id="PS50022"/>
    </source>
</evidence>
<feature type="signal peptide" evidence="7">
    <location>
        <begin position="1"/>
        <end position="20"/>
    </location>
</feature>
<evidence type="ECO:0000256" key="7">
    <source>
        <dbReference type="SAM" id="SignalP"/>
    </source>
</evidence>
<dbReference type="PANTHER" id="PTHR46806:SF5">
    <property type="entry name" value="F5_8 TYPE C DOMAIN-CONTAINING PROTEIN"/>
    <property type="match status" value="1"/>
</dbReference>
<dbReference type="InterPro" id="IPR050633">
    <property type="entry name" value="Neuropilin_MCO_CoagFactor"/>
</dbReference>
<keyword evidence="3" id="KW-0964">Secreted</keyword>
<dbReference type="GO" id="GO:0038023">
    <property type="term" value="F:signaling receptor activity"/>
    <property type="evidence" value="ECO:0007669"/>
    <property type="project" value="TreeGrafter"/>
</dbReference>
<keyword evidence="10" id="KW-1185">Reference proteome</keyword>
<evidence type="ECO:0000256" key="4">
    <source>
        <dbReference type="ARBA" id="ARBA00022889"/>
    </source>
</evidence>
<accession>A0A914ADY1</accession>
<sequence length="242" mass="26425">MDGAGACILLASAVAMLASCHKVCFIGSEYDPQAGIPLRWFLPYKVPCECTAVRLGGTHIPASSYRQGAPHYLKELFLTETAECSSPEALGMEDGTIPDDHITASSVWESTNYPGCCPPQKGRLNSDSIWAPSSNPDSWIEMDLATSTVVSGVITQSLALGKFNGYVTMYKVAFKKQSTSQCEHVRDGNGNVKLFKGNTDARCTPVTNMFNESVVASVVRIEPTEWHVWVRLQLELLGCRRN</sequence>
<dbReference type="PROSITE" id="PS50022">
    <property type="entry name" value="FA58C_3"/>
    <property type="match status" value="1"/>
</dbReference>
<evidence type="ECO:0000256" key="1">
    <source>
        <dbReference type="ARBA" id="ARBA00004184"/>
    </source>
</evidence>
<dbReference type="OrthoDB" id="5985199at2759"/>
<dbReference type="PANTHER" id="PTHR46806">
    <property type="entry name" value="F5/8 TYPE C DOMAIN-CONTAINING PROTEIN"/>
    <property type="match status" value="1"/>
</dbReference>
<evidence type="ECO:0000256" key="6">
    <source>
        <dbReference type="ARBA" id="ARBA00023157"/>
    </source>
</evidence>
<feature type="chain" id="PRO_5037365376" description="F5/8 type C domain-containing protein" evidence="7">
    <location>
        <begin position="21"/>
        <end position="242"/>
    </location>
</feature>
<dbReference type="Proteomes" id="UP000887568">
    <property type="component" value="Unplaced"/>
</dbReference>
<dbReference type="InterPro" id="IPR008979">
    <property type="entry name" value="Galactose-bd-like_sf"/>
</dbReference>
<dbReference type="Gene3D" id="2.60.120.260">
    <property type="entry name" value="Galactose-binding domain-like"/>
    <property type="match status" value="1"/>
</dbReference>
<dbReference type="SUPFAM" id="SSF49785">
    <property type="entry name" value="Galactose-binding domain-like"/>
    <property type="match status" value="1"/>
</dbReference>
<keyword evidence="7" id="KW-0732">Signal</keyword>
<dbReference type="InterPro" id="IPR000421">
    <property type="entry name" value="FA58C"/>
</dbReference>
<keyword evidence="5" id="KW-0472">Membrane</keyword>
<dbReference type="EnsemblMetazoa" id="XM_038206084.1">
    <property type="protein sequence ID" value="XP_038062012.1"/>
    <property type="gene ID" value="LOC119732525"/>
</dbReference>
<dbReference type="RefSeq" id="XP_038062012.1">
    <property type="nucleotide sequence ID" value="XM_038206084.1"/>
</dbReference>
<dbReference type="GO" id="GO:0007155">
    <property type="term" value="P:cell adhesion"/>
    <property type="evidence" value="ECO:0007669"/>
    <property type="project" value="UniProtKB-KW"/>
</dbReference>
<dbReference type="SMART" id="SM00231">
    <property type="entry name" value="FA58C"/>
    <property type="match status" value="1"/>
</dbReference>
<proteinExistence type="predicted"/>
<feature type="domain" description="F5/8 type C" evidence="8">
    <location>
        <begin position="84"/>
        <end position="239"/>
    </location>
</feature>
<protein>
    <recommendedName>
        <fullName evidence="8">F5/8 type C domain-containing protein</fullName>
    </recommendedName>
</protein>
<organism evidence="9 10">
    <name type="scientific">Patiria miniata</name>
    <name type="common">Bat star</name>
    <name type="synonym">Asterina miniata</name>
    <dbReference type="NCBI Taxonomy" id="46514"/>
    <lineage>
        <taxon>Eukaryota</taxon>
        <taxon>Metazoa</taxon>
        <taxon>Echinodermata</taxon>
        <taxon>Eleutherozoa</taxon>
        <taxon>Asterozoa</taxon>
        <taxon>Asteroidea</taxon>
        <taxon>Valvatacea</taxon>
        <taxon>Valvatida</taxon>
        <taxon>Asterinidae</taxon>
        <taxon>Patiria</taxon>
    </lineage>
</organism>
<keyword evidence="6" id="KW-1015">Disulfide bond</keyword>
<dbReference type="Pfam" id="PF00754">
    <property type="entry name" value="F5_F8_type_C"/>
    <property type="match status" value="1"/>
</dbReference>
<evidence type="ECO:0000256" key="2">
    <source>
        <dbReference type="ARBA" id="ARBA00004613"/>
    </source>
</evidence>
<reference evidence="9" key="1">
    <citation type="submission" date="2022-11" db="UniProtKB">
        <authorList>
            <consortium name="EnsemblMetazoa"/>
        </authorList>
    </citation>
    <scope>IDENTIFICATION</scope>
</reference>
<dbReference type="AlphaFoldDB" id="A0A914ADY1"/>
<evidence type="ECO:0000256" key="5">
    <source>
        <dbReference type="ARBA" id="ARBA00023136"/>
    </source>
</evidence>
<evidence type="ECO:0000256" key="3">
    <source>
        <dbReference type="ARBA" id="ARBA00022525"/>
    </source>
</evidence>
<dbReference type="GO" id="GO:0012505">
    <property type="term" value="C:endomembrane system"/>
    <property type="evidence" value="ECO:0007669"/>
    <property type="project" value="UniProtKB-SubCell"/>
</dbReference>
<dbReference type="CDD" id="cd00057">
    <property type="entry name" value="FA58C"/>
    <property type="match status" value="1"/>
</dbReference>
<dbReference type="GO" id="GO:0005576">
    <property type="term" value="C:extracellular region"/>
    <property type="evidence" value="ECO:0007669"/>
    <property type="project" value="UniProtKB-SubCell"/>
</dbReference>
<comment type="subcellular location">
    <subcellularLocation>
        <location evidence="1">Endomembrane system</location>
        <topology evidence="1">Peripheral membrane protein</topology>
    </subcellularLocation>
    <subcellularLocation>
        <location evidence="2">Secreted</location>
    </subcellularLocation>
</comment>
<keyword evidence="4" id="KW-0130">Cell adhesion</keyword>
<evidence type="ECO:0000313" key="10">
    <source>
        <dbReference type="Proteomes" id="UP000887568"/>
    </source>
</evidence>
<dbReference type="GeneID" id="119732525"/>
<name>A0A914ADY1_PATMI</name>
<dbReference type="OMA" id="WIEMDLA"/>
<evidence type="ECO:0000313" key="9">
    <source>
        <dbReference type="EnsemblMetazoa" id="XP_038062012.1"/>
    </source>
</evidence>
<dbReference type="GO" id="GO:0005886">
    <property type="term" value="C:plasma membrane"/>
    <property type="evidence" value="ECO:0007669"/>
    <property type="project" value="TreeGrafter"/>
</dbReference>